<dbReference type="OrthoDB" id="79514at2"/>
<proteinExistence type="predicted"/>
<evidence type="ECO:0000313" key="3">
    <source>
        <dbReference type="Proteomes" id="UP000422644"/>
    </source>
</evidence>
<dbReference type="EMBL" id="AP019831">
    <property type="protein sequence ID" value="BBM44698.1"/>
    <property type="molecule type" value="Genomic_DNA"/>
</dbReference>
<evidence type="ECO:0000313" key="2">
    <source>
        <dbReference type="EMBL" id="BBM44698.1"/>
    </source>
</evidence>
<evidence type="ECO:0000256" key="1">
    <source>
        <dbReference type="SAM" id="Phobius"/>
    </source>
</evidence>
<name>A0A510JZ90_9FUSO</name>
<dbReference type="InterPro" id="IPR014719">
    <property type="entry name" value="Ribosomal_bL12_C/ClpS-like"/>
</dbReference>
<sequence>MELSEKDEEYIISLLEQGKKIDAIVFVKDKTEMTLKEAKDCIDKKINNEHYEKNISVSEEDEKNLSSLVNENKKLQTVAFLHKNKDMSLLEAKNYTDNLIFKKNIETNRENTDKRGYIFDEKLNLFVPNLARQKKARKIMLSIFLVLVVIFLIQLIFLDRSSDIKMIILTYSILGILVFMITLPLVSLDIYNTENKLKTLGNLELSDQFEVKAFISNFDLFSNILLLLIFIIVIPIVLVKTYKKGEYKDILYLIPLIVFTIYGVYELLKMLKYKKYSLNISNKEITLLYNKNEIKSIKIENINFINFYTKEFKKGRKYNIPIIQILDRKKNVFAEMDIKTSDYILLKKYFKKYEVLVDDEFNKI</sequence>
<dbReference type="AlphaFoldDB" id="A0A510JZ90"/>
<feature type="transmembrane region" description="Helical" evidence="1">
    <location>
        <begin position="250"/>
        <end position="268"/>
    </location>
</feature>
<reference evidence="2 3" key="1">
    <citation type="submission" date="2019-07" db="EMBL/GenBank/DDBJ databases">
        <title>Complete Genome Sequence of Leptotrichia trevisanii Strain JMUB3870.</title>
        <authorList>
            <person name="Watanabe S."/>
            <person name="Cui L."/>
        </authorList>
    </citation>
    <scope>NUCLEOTIDE SEQUENCE [LARGE SCALE GENOMIC DNA]</scope>
    <source>
        <strain evidence="2 3">JMUB3870</strain>
    </source>
</reference>
<dbReference type="RefSeq" id="WP_155282517.1">
    <property type="nucleotide sequence ID" value="NZ_AP019831.1"/>
</dbReference>
<dbReference type="Gene3D" id="3.30.1390.10">
    <property type="match status" value="1"/>
</dbReference>
<feature type="transmembrane region" description="Helical" evidence="1">
    <location>
        <begin position="164"/>
        <end position="188"/>
    </location>
</feature>
<keyword evidence="1" id="KW-1133">Transmembrane helix</keyword>
<keyword evidence="1" id="KW-0812">Transmembrane</keyword>
<protein>
    <submittedName>
        <fullName evidence="2">Uncharacterized protein</fullName>
    </submittedName>
</protein>
<accession>A0A510JZ90</accession>
<feature type="transmembrane region" description="Helical" evidence="1">
    <location>
        <begin position="139"/>
        <end position="158"/>
    </location>
</feature>
<gene>
    <name evidence="2" type="ORF">JMUB3870_0816</name>
</gene>
<feature type="transmembrane region" description="Helical" evidence="1">
    <location>
        <begin position="220"/>
        <end position="238"/>
    </location>
</feature>
<organism evidence="2 3">
    <name type="scientific">Leptotrichia trevisanii</name>
    <dbReference type="NCBI Taxonomy" id="109328"/>
    <lineage>
        <taxon>Bacteria</taxon>
        <taxon>Fusobacteriati</taxon>
        <taxon>Fusobacteriota</taxon>
        <taxon>Fusobacteriia</taxon>
        <taxon>Fusobacteriales</taxon>
        <taxon>Leptotrichiaceae</taxon>
        <taxon>Leptotrichia</taxon>
    </lineage>
</organism>
<keyword evidence="1" id="KW-0472">Membrane</keyword>
<dbReference type="Proteomes" id="UP000422644">
    <property type="component" value="Chromosome"/>
</dbReference>
<keyword evidence="3" id="KW-1185">Reference proteome</keyword>